<gene>
    <name evidence="2" type="ORF">Tci_565400</name>
</gene>
<dbReference type="Gene3D" id="2.40.70.10">
    <property type="entry name" value="Acid Proteases"/>
    <property type="match status" value="1"/>
</dbReference>
<dbReference type="AlphaFoldDB" id="A0A699IX70"/>
<evidence type="ECO:0000256" key="1">
    <source>
        <dbReference type="SAM" id="Phobius"/>
    </source>
</evidence>
<protein>
    <submittedName>
        <fullName evidence="2">Reverse transcriptase domain-containing protein</fullName>
    </submittedName>
</protein>
<name>A0A699IX70_TANCI</name>
<feature type="transmembrane region" description="Helical" evidence="1">
    <location>
        <begin position="716"/>
        <end position="733"/>
    </location>
</feature>
<evidence type="ECO:0000313" key="2">
    <source>
        <dbReference type="EMBL" id="GEZ93427.1"/>
    </source>
</evidence>
<dbReference type="CDD" id="cd00303">
    <property type="entry name" value="retropepsin_like"/>
    <property type="match status" value="1"/>
</dbReference>
<organism evidence="2">
    <name type="scientific">Tanacetum cinerariifolium</name>
    <name type="common">Dalmatian daisy</name>
    <name type="synonym">Chrysanthemum cinerariifolium</name>
    <dbReference type="NCBI Taxonomy" id="118510"/>
    <lineage>
        <taxon>Eukaryota</taxon>
        <taxon>Viridiplantae</taxon>
        <taxon>Streptophyta</taxon>
        <taxon>Embryophyta</taxon>
        <taxon>Tracheophyta</taxon>
        <taxon>Spermatophyta</taxon>
        <taxon>Magnoliopsida</taxon>
        <taxon>eudicotyledons</taxon>
        <taxon>Gunneridae</taxon>
        <taxon>Pentapetalae</taxon>
        <taxon>asterids</taxon>
        <taxon>campanulids</taxon>
        <taxon>Asterales</taxon>
        <taxon>Asteraceae</taxon>
        <taxon>Asteroideae</taxon>
        <taxon>Anthemideae</taxon>
        <taxon>Anthemidinae</taxon>
        <taxon>Tanacetum</taxon>
    </lineage>
</organism>
<keyword evidence="1" id="KW-0472">Membrane</keyword>
<dbReference type="SUPFAM" id="SSF50630">
    <property type="entry name" value="Acid proteases"/>
    <property type="match status" value="1"/>
</dbReference>
<dbReference type="EMBL" id="BKCJ010344208">
    <property type="protein sequence ID" value="GEZ93427.1"/>
    <property type="molecule type" value="Genomic_DNA"/>
</dbReference>
<keyword evidence="2" id="KW-0548">Nucleotidyltransferase</keyword>
<dbReference type="GO" id="GO:0003964">
    <property type="term" value="F:RNA-directed DNA polymerase activity"/>
    <property type="evidence" value="ECO:0007669"/>
    <property type="project" value="UniProtKB-KW"/>
</dbReference>
<comment type="caution">
    <text evidence="2">The sequence shown here is derived from an EMBL/GenBank/DDBJ whole genome shotgun (WGS) entry which is preliminary data.</text>
</comment>
<keyword evidence="2" id="KW-0695">RNA-directed DNA polymerase</keyword>
<dbReference type="InterPro" id="IPR021109">
    <property type="entry name" value="Peptidase_aspartic_dom_sf"/>
</dbReference>
<accession>A0A699IX70</accession>
<keyword evidence="2" id="KW-0808">Transferase</keyword>
<dbReference type="PANTHER" id="PTHR33067:SF35">
    <property type="entry name" value="ASPARTIC PEPTIDASE DDI1-TYPE DOMAIN-CONTAINING PROTEIN"/>
    <property type="match status" value="1"/>
</dbReference>
<keyword evidence="1" id="KW-0812">Transmembrane</keyword>
<dbReference type="PANTHER" id="PTHR33067">
    <property type="entry name" value="RNA-DIRECTED DNA POLYMERASE-RELATED"/>
    <property type="match status" value="1"/>
</dbReference>
<reference evidence="2" key="1">
    <citation type="journal article" date="2019" name="Sci. Rep.">
        <title>Draft genome of Tanacetum cinerariifolium, the natural source of mosquito coil.</title>
        <authorList>
            <person name="Yamashiro T."/>
            <person name="Shiraishi A."/>
            <person name="Satake H."/>
            <person name="Nakayama K."/>
        </authorList>
    </citation>
    <scope>NUCLEOTIDE SEQUENCE</scope>
</reference>
<keyword evidence="1" id="KW-1133">Transmembrane helix</keyword>
<sequence length="734" mass="82293">MFKQLHLNITLGEALVLMPKYQKMLKALLSNKEKLQELANIPLNENCSAVILKKLPEKLRDPGKFLIPCGFSELKCKALADLGASINLMPLSVWKQLGLPDLILTRITLELANRAICTPDRITRDVFVPVGKFTFPTDFVVIYYESDPRVPLILGRPFLRTARALIDPQFPLPYESEQGYNENYPSYPYDSSSLPQQYLCCARCGGPHMNYQCQPMNQDSYNSNSLGFDQPQPPQSPVNHPISNAHNDPLISQTTLNEQMTQLTSMCEIFCQFVQKEQEENWIEEEQAAKAQTWKLFDDDDDEESSNSLNDNISELPPFSAITLDEPVISTEEPDNSLSMGDEHLDTIPATESDQLIKSGVETLIPIPSESEGTLEHRCDVPFHDNSPPLVVSKDTIEDLSESNEEFSSIDDDSFTFDKIDYVEASPPDSELVSSEVIEIVILEVGGIKASTDNPIPSHDPIISGTPPNLTPSGENDFFSEVDAFLSVDDESTSSQFPKSNLDPEGDMLLFEAFLNDDHSFDSQTNDDQSLSDEDVPKKIYLNPLFDEEIIPMEIDPHSFNAESDLIESMPTNDSSIIIPSKIDSLFDEFTGELTLLKSILPGIDETDCHLEEEIHLTKRLVYDNSSPRPPEEFVSDNSNADIKSFSPSPVPIKDSDSHMEEIDLSLNPDEPNLRDFTKDVVEDISPTKEPQVLNILPTHPTLQLNLKFQPSSESLFAYIVWIFLPFLVYSVVP</sequence>
<proteinExistence type="predicted"/>